<protein>
    <submittedName>
        <fullName evidence="6">Molecular chaperone IbpA</fullName>
    </submittedName>
</protein>
<dbReference type="InterPro" id="IPR002068">
    <property type="entry name" value="A-crystallin/Hsp20_dom"/>
</dbReference>
<keyword evidence="1" id="KW-0346">Stress response</keyword>
<dbReference type="RefSeq" id="WP_091598875.1">
    <property type="nucleotide sequence ID" value="NZ_FNEE01000022.1"/>
</dbReference>
<evidence type="ECO:0000259" key="5">
    <source>
        <dbReference type="PROSITE" id="PS01031"/>
    </source>
</evidence>
<reference evidence="7" key="1">
    <citation type="submission" date="2016-10" db="EMBL/GenBank/DDBJ databases">
        <authorList>
            <person name="Varghese N."/>
            <person name="Submissions S."/>
        </authorList>
    </citation>
    <scope>NUCLEOTIDE SEQUENCE [LARGE SCALE GENOMIC DNA]</scope>
    <source>
        <strain evidence="7">CGMCC 1.11022</strain>
    </source>
</reference>
<organism evidence="6 7">
    <name type="scientific">Mesorhizobium muleiense</name>
    <dbReference type="NCBI Taxonomy" id="1004279"/>
    <lineage>
        <taxon>Bacteria</taxon>
        <taxon>Pseudomonadati</taxon>
        <taxon>Pseudomonadota</taxon>
        <taxon>Alphaproteobacteria</taxon>
        <taxon>Hyphomicrobiales</taxon>
        <taxon>Phyllobacteriaceae</taxon>
        <taxon>Mesorhizobium</taxon>
    </lineage>
</organism>
<dbReference type="InterPro" id="IPR008978">
    <property type="entry name" value="HSP20-like_chaperone"/>
</dbReference>
<dbReference type="PROSITE" id="PS01031">
    <property type="entry name" value="SHSP"/>
    <property type="match status" value="1"/>
</dbReference>
<dbReference type="CDD" id="cd06470">
    <property type="entry name" value="ACD_IbpA-B_like"/>
    <property type="match status" value="1"/>
</dbReference>
<evidence type="ECO:0000256" key="3">
    <source>
        <dbReference type="RuleBase" id="RU003616"/>
    </source>
</evidence>
<comment type="similarity">
    <text evidence="2 3">Belongs to the small heat shock protein (HSP20) family.</text>
</comment>
<feature type="region of interest" description="Disordered" evidence="4">
    <location>
        <begin position="134"/>
        <end position="154"/>
    </location>
</feature>
<proteinExistence type="inferred from homology"/>
<keyword evidence="7" id="KW-1185">Reference proteome</keyword>
<evidence type="ECO:0000256" key="1">
    <source>
        <dbReference type="ARBA" id="ARBA00023016"/>
    </source>
</evidence>
<dbReference type="Gene3D" id="2.60.40.790">
    <property type="match status" value="1"/>
</dbReference>
<evidence type="ECO:0000256" key="2">
    <source>
        <dbReference type="PROSITE-ProRule" id="PRU00285"/>
    </source>
</evidence>
<sequence length="154" mass="17538">MRTAFDFSPLYRSSIGFDRIFNLLENAPQAVETWPPYDIERSDENTYRVRIAVAGFSENDLDISHEPNLLIVSGERKEQDEVEYLHRGLPVRPFTRRFELADHMTVTGASLNNGLLTIDLVRQVPEEMKPRRITIAKQDGAPKAGQVEKPKQAA</sequence>
<dbReference type="EMBL" id="FNEE01000022">
    <property type="protein sequence ID" value="SDK88639.1"/>
    <property type="molecule type" value="Genomic_DNA"/>
</dbReference>
<dbReference type="PANTHER" id="PTHR47062:SF1">
    <property type="entry name" value="SMALL HEAT SHOCK PROTEIN IBPA"/>
    <property type="match status" value="1"/>
</dbReference>
<dbReference type="Pfam" id="PF00011">
    <property type="entry name" value="HSP20"/>
    <property type="match status" value="1"/>
</dbReference>
<evidence type="ECO:0000313" key="6">
    <source>
        <dbReference type="EMBL" id="SDK88639.1"/>
    </source>
</evidence>
<gene>
    <name evidence="6" type="ORF">SAMN05428953_12268</name>
</gene>
<name>A0A1G9FJT7_9HYPH</name>
<dbReference type="InterPro" id="IPR037913">
    <property type="entry name" value="ACD_IbpA/B"/>
</dbReference>
<dbReference type="PANTHER" id="PTHR47062">
    <property type="match status" value="1"/>
</dbReference>
<evidence type="ECO:0000313" key="7">
    <source>
        <dbReference type="Proteomes" id="UP000198894"/>
    </source>
</evidence>
<dbReference type="AlphaFoldDB" id="A0A1G9FJT7"/>
<evidence type="ECO:0000256" key="4">
    <source>
        <dbReference type="SAM" id="MobiDB-lite"/>
    </source>
</evidence>
<dbReference type="SUPFAM" id="SSF49764">
    <property type="entry name" value="HSP20-like chaperones"/>
    <property type="match status" value="1"/>
</dbReference>
<accession>A0A1G9FJT7</accession>
<dbReference type="Proteomes" id="UP000198894">
    <property type="component" value="Unassembled WGS sequence"/>
</dbReference>
<feature type="domain" description="SHSP" evidence="5">
    <location>
        <begin position="28"/>
        <end position="138"/>
    </location>
</feature>